<reference evidence="2" key="2">
    <citation type="journal article" date="2023" name="MicrobiologyOpen">
        <title>Genomics of the tumorigenes clade of the family Rhizobiaceae and description of Rhizobium rhododendri sp. nov.</title>
        <authorList>
            <person name="Kuzmanovic N."/>
            <person name="diCenzo G.C."/>
            <person name="Bunk B."/>
            <person name="Sproeer C."/>
            <person name="Fruehling A."/>
            <person name="Neumann-Schaal M."/>
            <person name="Overmann J."/>
            <person name="Smalla K."/>
        </authorList>
    </citation>
    <scope>NUCLEOTIDE SEQUENCE [LARGE SCALE GENOMIC DNA]</scope>
    <source>
        <strain evidence="2">1078</strain>
    </source>
</reference>
<dbReference type="Gene3D" id="1.10.260.40">
    <property type="entry name" value="lambda repressor-like DNA-binding domains"/>
    <property type="match status" value="1"/>
</dbReference>
<dbReference type="InterPro" id="IPR014057">
    <property type="entry name" value="HI1420"/>
</dbReference>
<sequence>MILDTKLFDASEVLDSESAVDEFLAAAFETEDPAFIAKSLGVIAKTRNMSALARDVGMSRAALYKSLSGEGNPEFATIIKVMKALGLGLAPVSRSNQGAA</sequence>
<dbReference type="KEGG" id="rtu:PR017_07340"/>
<proteinExistence type="predicted"/>
<gene>
    <name evidence="1" type="ORF">PR017_07340</name>
</gene>
<reference evidence="1 2" key="1">
    <citation type="journal article" date="2018" name="Sci. Rep.">
        <title>Rhizobium tumorigenes sp. nov., a novel plant tumorigenic bacterium isolated from cane gall tumors on thornless blackberry.</title>
        <authorList>
            <person name="Kuzmanovi N."/>
            <person name="Smalla K."/>
            <person name="Gronow S."/>
            <person name="PuBawska J."/>
        </authorList>
    </citation>
    <scope>NUCLEOTIDE SEQUENCE [LARGE SCALE GENOMIC DNA]</scope>
    <source>
        <strain evidence="1 2">1078</strain>
    </source>
</reference>
<dbReference type="EMBL" id="CP117255">
    <property type="protein sequence ID" value="WFR96919.1"/>
    <property type="molecule type" value="Genomic_DNA"/>
</dbReference>
<dbReference type="InterPro" id="IPR001387">
    <property type="entry name" value="Cro/C1-type_HTH"/>
</dbReference>
<dbReference type="Proteomes" id="UP000249499">
    <property type="component" value="Chromosome"/>
</dbReference>
<dbReference type="SUPFAM" id="SSF47413">
    <property type="entry name" value="lambda repressor-like DNA-binding domains"/>
    <property type="match status" value="1"/>
</dbReference>
<dbReference type="PANTHER" id="PTHR40275:SF1">
    <property type="entry name" value="SSL7038 PROTEIN"/>
    <property type="match status" value="1"/>
</dbReference>
<organism evidence="1 2">
    <name type="scientific">Rhizobium tumorigenes</name>
    <dbReference type="NCBI Taxonomy" id="2041385"/>
    <lineage>
        <taxon>Bacteria</taxon>
        <taxon>Pseudomonadati</taxon>
        <taxon>Pseudomonadota</taxon>
        <taxon>Alphaproteobacteria</taxon>
        <taxon>Hyphomicrobiales</taxon>
        <taxon>Rhizobiaceae</taxon>
        <taxon>Rhizobium/Agrobacterium group</taxon>
        <taxon>Rhizobium</taxon>
    </lineage>
</organism>
<dbReference type="RefSeq" id="WP_111221910.1">
    <property type="nucleotide sequence ID" value="NZ_CP117255.1"/>
</dbReference>
<dbReference type="GO" id="GO:0003677">
    <property type="term" value="F:DNA binding"/>
    <property type="evidence" value="ECO:0007669"/>
    <property type="project" value="InterPro"/>
</dbReference>
<dbReference type="CDD" id="cd00093">
    <property type="entry name" value="HTH_XRE"/>
    <property type="match status" value="1"/>
</dbReference>
<dbReference type="NCBIfam" id="TIGR02684">
    <property type="entry name" value="dnstrm_HI1420"/>
    <property type="match status" value="1"/>
</dbReference>
<dbReference type="Pfam" id="PF21716">
    <property type="entry name" value="dnstrm_HI1420"/>
    <property type="match status" value="1"/>
</dbReference>
<protein>
    <submittedName>
        <fullName evidence="1">Addiction module antidote protein</fullName>
    </submittedName>
</protein>
<accession>A0AAF1K9N0</accession>
<evidence type="ECO:0000313" key="2">
    <source>
        <dbReference type="Proteomes" id="UP000249499"/>
    </source>
</evidence>
<dbReference type="InterPro" id="IPR010982">
    <property type="entry name" value="Lambda_DNA-bd_dom_sf"/>
</dbReference>
<evidence type="ECO:0000313" key="1">
    <source>
        <dbReference type="EMBL" id="WFR96919.1"/>
    </source>
</evidence>
<keyword evidence="2" id="KW-1185">Reference proteome</keyword>
<dbReference type="AlphaFoldDB" id="A0AAF1K9N0"/>
<name>A0AAF1K9N0_9HYPH</name>
<dbReference type="PANTHER" id="PTHR40275">
    <property type="entry name" value="SSL7038 PROTEIN"/>
    <property type="match status" value="1"/>
</dbReference>